<organism evidence="1 2">
    <name type="scientific">Choristoneura fumiferana</name>
    <name type="common">Spruce budworm moth</name>
    <name type="synonym">Archips fumiferana</name>
    <dbReference type="NCBI Taxonomy" id="7141"/>
    <lineage>
        <taxon>Eukaryota</taxon>
        <taxon>Metazoa</taxon>
        <taxon>Ecdysozoa</taxon>
        <taxon>Arthropoda</taxon>
        <taxon>Hexapoda</taxon>
        <taxon>Insecta</taxon>
        <taxon>Pterygota</taxon>
        <taxon>Neoptera</taxon>
        <taxon>Endopterygota</taxon>
        <taxon>Lepidoptera</taxon>
        <taxon>Glossata</taxon>
        <taxon>Ditrysia</taxon>
        <taxon>Tortricoidea</taxon>
        <taxon>Tortricidae</taxon>
        <taxon>Tortricinae</taxon>
        <taxon>Choristoneura</taxon>
    </lineage>
</organism>
<reference evidence="1 2" key="1">
    <citation type="journal article" date="2022" name="Genome Biol. Evol.">
        <title>The Spruce Budworm Genome: Reconstructing the Evolutionary History of Antifreeze Proteins.</title>
        <authorList>
            <person name="Beliveau C."/>
            <person name="Gagne P."/>
            <person name="Picq S."/>
            <person name="Vernygora O."/>
            <person name="Keeling C.I."/>
            <person name="Pinkney K."/>
            <person name="Doucet D."/>
            <person name="Wen F."/>
            <person name="Johnston J.S."/>
            <person name="Maaroufi H."/>
            <person name="Boyle B."/>
            <person name="Laroche J."/>
            <person name="Dewar K."/>
            <person name="Juretic N."/>
            <person name="Blackburn G."/>
            <person name="Nisole A."/>
            <person name="Brunet B."/>
            <person name="Brandao M."/>
            <person name="Lumley L."/>
            <person name="Duan J."/>
            <person name="Quan G."/>
            <person name="Lucarotti C.J."/>
            <person name="Roe A.D."/>
            <person name="Sperling F.A.H."/>
            <person name="Levesque R.C."/>
            <person name="Cusson M."/>
        </authorList>
    </citation>
    <scope>NUCLEOTIDE SEQUENCE [LARGE SCALE GENOMIC DNA]</scope>
    <source>
        <strain evidence="1">Glfc:IPQL:Cfum</strain>
    </source>
</reference>
<dbReference type="EMBL" id="CM046130">
    <property type="protein sequence ID" value="KAI8431777.1"/>
    <property type="molecule type" value="Genomic_DNA"/>
</dbReference>
<sequence length="108" mass="12154">MIVEQTNLYVVQKDPIIDTLNTAYSKVMLEQQLCVDEHMCSTKARNMLKRYNPNKPHKRGYKIYVLSGVSGFAYKTEVETGTENIVNQGAPDLGASSKCRNEVVTHDS</sequence>
<name>A0ACC0K690_CHOFU</name>
<proteinExistence type="predicted"/>
<accession>A0ACC0K690</accession>
<evidence type="ECO:0000313" key="2">
    <source>
        <dbReference type="Proteomes" id="UP001064048"/>
    </source>
</evidence>
<keyword evidence="2" id="KW-1185">Reference proteome</keyword>
<dbReference type="Proteomes" id="UP001064048">
    <property type="component" value="Chromosome 30"/>
</dbReference>
<comment type="caution">
    <text evidence="1">The sequence shown here is derived from an EMBL/GenBank/DDBJ whole genome shotgun (WGS) entry which is preliminary data.</text>
</comment>
<protein>
    <submittedName>
        <fullName evidence="1">Uncharacterized protein</fullName>
    </submittedName>
</protein>
<evidence type="ECO:0000313" key="1">
    <source>
        <dbReference type="EMBL" id="KAI8431777.1"/>
    </source>
</evidence>
<gene>
    <name evidence="1" type="ORF">MSG28_016202</name>
</gene>